<sequence length="42" mass="4298">MAGLNKAPTNILKQFSTLSCTSRSTVTALVGANTAYIVLGSP</sequence>
<accession>A0A256FW03</accession>
<dbReference type="EMBL" id="NNRK01000011">
    <property type="protein sequence ID" value="OYR18611.1"/>
    <property type="molecule type" value="Genomic_DNA"/>
</dbReference>
<organism evidence="1 2">
    <name type="scientific">Brucella rhizosphaerae</name>
    <dbReference type="NCBI Taxonomy" id="571254"/>
    <lineage>
        <taxon>Bacteria</taxon>
        <taxon>Pseudomonadati</taxon>
        <taxon>Pseudomonadota</taxon>
        <taxon>Alphaproteobacteria</taxon>
        <taxon>Hyphomicrobiales</taxon>
        <taxon>Brucellaceae</taxon>
        <taxon>Brucella/Ochrobactrum group</taxon>
        <taxon>Brucella</taxon>
    </lineage>
</organism>
<evidence type="ECO:0000313" key="2">
    <source>
        <dbReference type="Proteomes" id="UP000216345"/>
    </source>
</evidence>
<reference evidence="1 2" key="1">
    <citation type="submission" date="2017-07" db="EMBL/GenBank/DDBJ databases">
        <title>Phylogenetic study on the rhizospheric bacterium Ochrobactrum sp. A44.</title>
        <authorList>
            <person name="Krzyzanowska D.M."/>
            <person name="Ossowicki A."/>
            <person name="Rajewska M."/>
            <person name="Maciag T."/>
            <person name="Kaczynski Z."/>
            <person name="Czerwicka M."/>
            <person name="Jafra S."/>
        </authorList>
    </citation>
    <scope>NUCLEOTIDE SEQUENCE [LARGE SCALE GENOMIC DNA]</scope>
    <source>
        <strain evidence="1 2">PR17</strain>
    </source>
</reference>
<dbReference type="AlphaFoldDB" id="A0A256FW03"/>
<proteinExistence type="predicted"/>
<gene>
    <name evidence="1" type="ORF">CEV32_3030</name>
</gene>
<dbReference type="Proteomes" id="UP000216345">
    <property type="component" value="Unassembled WGS sequence"/>
</dbReference>
<comment type="caution">
    <text evidence="1">The sequence shown here is derived from an EMBL/GenBank/DDBJ whole genome shotgun (WGS) entry which is preliminary data.</text>
</comment>
<evidence type="ECO:0000313" key="1">
    <source>
        <dbReference type="EMBL" id="OYR18611.1"/>
    </source>
</evidence>
<keyword evidence="2" id="KW-1185">Reference proteome</keyword>
<protein>
    <submittedName>
        <fullName evidence="1">Uncharacterized protein</fullName>
    </submittedName>
</protein>
<name>A0A256FW03_9HYPH</name>